<protein>
    <submittedName>
        <fullName evidence="1">DUF3703 domain-containing protein</fullName>
    </submittedName>
</protein>
<accession>A0ABU6JEY9</accession>
<dbReference type="RefSeq" id="WP_326508918.1">
    <property type="nucleotide sequence ID" value="NZ_JAWIIV010000027.1"/>
</dbReference>
<evidence type="ECO:0000313" key="2">
    <source>
        <dbReference type="Proteomes" id="UP001352263"/>
    </source>
</evidence>
<dbReference type="EMBL" id="JAWIIV010000027">
    <property type="protein sequence ID" value="MEC4722242.1"/>
    <property type="molecule type" value="Genomic_DNA"/>
</dbReference>
<name>A0ABU6JEY9_9BURK</name>
<sequence>MNNELKFAFDSEMAIAMDLYRKGRLGQAFGHLETAHVLGQRHVVPHVVTHWWMLKIGLKRRSTVEVVGQAVRIALGVIGSAVGVVPVGTTGGTNISMFKRVPIDDSLRRLID</sequence>
<reference evidence="1 2" key="1">
    <citation type="submission" date="2023-10" db="EMBL/GenBank/DDBJ databases">
        <title>Noviherbaspirillum sp. CPCC 100848 genome assembly.</title>
        <authorList>
            <person name="Li X.Y."/>
            <person name="Fang X.M."/>
        </authorList>
    </citation>
    <scope>NUCLEOTIDE SEQUENCE [LARGE SCALE GENOMIC DNA]</scope>
    <source>
        <strain evidence="1 2">CPCC 100848</strain>
    </source>
</reference>
<keyword evidence="2" id="KW-1185">Reference proteome</keyword>
<organism evidence="1 2">
    <name type="scientific">Noviherbaspirillum album</name>
    <dbReference type="NCBI Taxonomy" id="3080276"/>
    <lineage>
        <taxon>Bacteria</taxon>
        <taxon>Pseudomonadati</taxon>
        <taxon>Pseudomonadota</taxon>
        <taxon>Betaproteobacteria</taxon>
        <taxon>Burkholderiales</taxon>
        <taxon>Oxalobacteraceae</taxon>
        <taxon>Noviherbaspirillum</taxon>
    </lineage>
</organism>
<dbReference type="Proteomes" id="UP001352263">
    <property type="component" value="Unassembled WGS sequence"/>
</dbReference>
<proteinExistence type="predicted"/>
<comment type="caution">
    <text evidence="1">The sequence shown here is derived from an EMBL/GenBank/DDBJ whole genome shotgun (WGS) entry which is preliminary data.</text>
</comment>
<dbReference type="InterPro" id="IPR022172">
    <property type="entry name" value="DUF3703"/>
</dbReference>
<evidence type="ECO:0000313" key="1">
    <source>
        <dbReference type="EMBL" id="MEC4722242.1"/>
    </source>
</evidence>
<dbReference type="Pfam" id="PF12487">
    <property type="entry name" value="DUF3703"/>
    <property type="match status" value="1"/>
</dbReference>
<gene>
    <name evidence="1" type="ORF">RY831_24055</name>
</gene>